<evidence type="ECO:0000256" key="1">
    <source>
        <dbReference type="ARBA" id="ARBA00004196"/>
    </source>
</evidence>
<keyword evidence="5 7" id="KW-0408">Iron</keyword>
<dbReference type="OrthoDB" id="9810688at2"/>
<dbReference type="InterPro" id="IPR017900">
    <property type="entry name" value="4Fe4S_Fe_S_CS"/>
</dbReference>
<dbReference type="InterPro" id="IPR014603">
    <property type="entry name" value="Formate_DH_Fe-S_su"/>
</dbReference>
<dbReference type="EMBL" id="FUXM01000006">
    <property type="protein sequence ID" value="SJZ73427.1"/>
    <property type="molecule type" value="Genomic_DNA"/>
</dbReference>
<feature type="binding site" evidence="7">
    <location>
        <position position="17"/>
    </location>
    <ligand>
        <name>[4Fe-4S] cluster</name>
        <dbReference type="ChEBI" id="CHEBI:49883"/>
        <label>1</label>
    </ligand>
</feature>
<dbReference type="PROSITE" id="PS00198">
    <property type="entry name" value="4FE4S_FER_1"/>
    <property type="match status" value="1"/>
</dbReference>
<feature type="binding site" evidence="7">
    <location>
        <position position="75"/>
    </location>
    <ligand>
        <name>[4Fe-4S] cluster</name>
        <dbReference type="ChEBI" id="CHEBI:49883"/>
        <label>3</label>
    </ligand>
</feature>
<feature type="binding site" evidence="7">
    <location>
        <position position="113"/>
    </location>
    <ligand>
        <name>[4Fe-4S] cluster</name>
        <dbReference type="ChEBI" id="CHEBI:49883"/>
        <label>4</label>
    </ligand>
</feature>
<evidence type="ECO:0000256" key="6">
    <source>
        <dbReference type="ARBA" id="ARBA00023014"/>
    </source>
</evidence>
<feature type="binding site" evidence="7">
    <location>
        <position position="117"/>
    </location>
    <ligand>
        <name>[4Fe-4S] cluster</name>
        <dbReference type="ChEBI" id="CHEBI:49883"/>
        <label>3</label>
    </ligand>
</feature>
<evidence type="ECO:0000256" key="3">
    <source>
        <dbReference type="ARBA" id="ARBA00022723"/>
    </source>
</evidence>
<accession>A0A1T4N301</accession>
<dbReference type="GO" id="GO:0015944">
    <property type="term" value="P:formate oxidation"/>
    <property type="evidence" value="ECO:0007669"/>
    <property type="project" value="InterPro"/>
</dbReference>
<feature type="binding site" evidence="7">
    <location>
        <position position="153"/>
    </location>
    <ligand>
        <name>[4Fe-4S] cluster</name>
        <dbReference type="ChEBI" id="CHEBI:49883"/>
        <label>1</label>
    </ligand>
</feature>
<evidence type="ECO:0000259" key="8">
    <source>
        <dbReference type="PROSITE" id="PS51379"/>
    </source>
</evidence>
<keyword evidence="3 7" id="KW-0479">Metal-binding</keyword>
<evidence type="ECO:0000313" key="10">
    <source>
        <dbReference type="Proteomes" id="UP000189933"/>
    </source>
</evidence>
<keyword evidence="4" id="KW-0677">Repeat</keyword>
<comment type="cofactor">
    <cofactor evidence="7">
        <name>[4Fe-4S] cluster</name>
        <dbReference type="ChEBI" id="CHEBI:49883"/>
    </cofactor>
    <text evidence="7">Binds 4 [4Fe-4S] clusters per subunit.</text>
</comment>
<dbReference type="GO" id="GO:0045333">
    <property type="term" value="P:cellular respiration"/>
    <property type="evidence" value="ECO:0007669"/>
    <property type="project" value="InterPro"/>
</dbReference>
<evidence type="ECO:0000256" key="2">
    <source>
        <dbReference type="ARBA" id="ARBA00022485"/>
    </source>
</evidence>
<dbReference type="PROSITE" id="PS51379">
    <property type="entry name" value="4FE4S_FER_2"/>
    <property type="match status" value="3"/>
</dbReference>
<feature type="binding site" evidence="7">
    <location>
        <position position="78"/>
    </location>
    <ligand>
        <name>[4Fe-4S] cluster</name>
        <dbReference type="ChEBI" id="CHEBI:49883"/>
        <label>3</label>
    </ligand>
</feature>
<evidence type="ECO:0000256" key="4">
    <source>
        <dbReference type="ARBA" id="ARBA00022737"/>
    </source>
</evidence>
<name>A0A1T4N301_9FIRM</name>
<dbReference type="Pfam" id="PF13247">
    <property type="entry name" value="Fer4_11"/>
    <property type="match status" value="1"/>
</dbReference>
<dbReference type="PIRSF" id="PIRSF036298">
    <property type="entry name" value="FDH_4Fe4S"/>
    <property type="match status" value="1"/>
</dbReference>
<dbReference type="GO" id="GO:0051539">
    <property type="term" value="F:4 iron, 4 sulfur cluster binding"/>
    <property type="evidence" value="ECO:0007669"/>
    <property type="project" value="UniProtKB-KW"/>
</dbReference>
<dbReference type="Proteomes" id="UP000189933">
    <property type="component" value="Unassembled WGS sequence"/>
</dbReference>
<dbReference type="InterPro" id="IPR017896">
    <property type="entry name" value="4Fe4S_Fe-S-bd"/>
</dbReference>
<feature type="binding site" evidence="7">
    <location>
        <position position="14"/>
    </location>
    <ligand>
        <name>[4Fe-4S] cluster</name>
        <dbReference type="ChEBI" id="CHEBI:49883"/>
        <label>1</label>
    </ligand>
</feature>
<keyword evidence="6 7" id="KW-0411">Iron-sulfur</keyword>
<feature type="binding site" evidence="7">
    <location>
        <position position="110"/>
    </location>
    <ligand>
        <name>[4Fe-4S] cluster</name>
        <dbReference type="ChEBI" id="CHEBI:49883"/>
        <label>4</label>
    </ligand>
</feature>
<protein>
    <submittedName>
        <fullName evidence="9">Formate dehydrogenase (Quinone-dependent) iron-sulfur subunit</fullName>
    </submittedName>
</protein>
<organism evidence="9 10">
    <name type="scientific">Carboxydocella sporoproducens DSM 16521</name>
    <dbReference type="NCBI Taxonomy" id="1121270"/>
    <lineage>
        <taxon>Bacteria</taxon>
        <taxon>Bacillati</taxon>
        <taxon>Bacillota</taxon>
        <taxon>Clostridia</taxon>
        <taxon>Eubacteriales</taxon>
        <taxon>Clostridiales Family XVI. Incertae Sedis</taxon>
        <taxon>Carboxydocella</taxon>
    </lineage>
</organism>
<gene>
    <name evidence="9" type="ORF">SAMN02745885_00780</name>
</gene>
<dbReference type="GO" id="GO:0046872">
    <property type="term" value="F:metal ion binding"/>
    <property type="evidence" value="ECO:0007669"/>
    <property type="project" value="UniProtKB-KW"/>
</dbReference>
<evidence type="ECO:0000256" key="7">
    <source>
        <dbReference type="PIRSR" id="PIRSR036298-50"/>
    </source>
</evidence>
<keyword evidence="2 7" id="KW-0004">4Fe-4S</keyword>
<evidence type="ECO:0000313" key="9">
    <source>
        <dbReference type="EMBL" id="SJZ73427.1"/>
    </source>
</evidence>
<dbReference type="CDD" id="cd10562">
    <property type="entry name" value="FDH_b_like"/>
    <property type="match status" value="1"/>
</dbReference>
<dbReference type="SUPFAM" id="SSF54862">
    <property type="entry name" value="4Fe-4S ferredoxins"/>
    <property type="match status" value="1"/>
</dbReference>
<feature type="binding site" evidence="7">
    <location>
        <position position="20"/>
    </location>
    <ligand>
        <name>[4Fe-4S] cluster</name>
        <dbReference type="ChEBI" id="CHEBI:49883"/>
        <label>1</label>
    </ligand>
</feature>
<reference evidence="10" key="1">
    <citation type="submission" date="2017-02" db="EMBL/GenBank/DDBJ databases">
        <authorList>
            <person name="Varghese N."/>
            <person name="Submissions S."/>
        </authorList>
    </citation>
    <scope>NUCLEOTIDE SEQUENCE [LARGE SCALE GENOMIC DNA]</scope>
    <source>
        <strain evidence="10">DSM 16521</strain>
    </source>
</reference>
<proteinExistence type="predicted"/>
<comment type="subcellular location">
    <subcellularLocation>
        <location evidence="1">Cell envelope</location>
    </subcellularLocation>
</comment>
<keyword evidence="10" id="KW-1185">Reference proteome</keyword>
<feature type="binding site" evidence="7">
    <location>
        <position position="83"/>
    </location>
    <ligand>
        <name>[4Fe-4S] cluster</name>
        <dbReference type="ChEBI" id="CHEBI:49883"/>
        <label>3</label>
    </ligand>
</feature>
<feature type="domain" description="4Fe-4S ferredoxin-type" evidence="8">
    <location>
        <begin position="98"/>
        <end position="127"/>
    </location>
</feature>
<feature type="domain" description="4Fe-4S ferredoxin-type" evidence="8">
    <location>
        <begin position="66"/>
        <end position="97"/>
    </location>
</feature>
<feature type="binding site" evidence="7">
    <location>
        <position position="107"/>
    </location>
    <ligand>
        <name>[4Fe-4S] cluster</name>
        <dbReference type="ChEBI" id="CHEBI:49883"/>
        <label>4</label>
    </ligand>
</feature>
<dbReference type="PANTHER" id="PTHR43545">
    <property type="entry name" value="FORMATE DEHYDROGENASE, NITRATE-INDUCIBLE, IRON-SULFUR SUBUNIT"/>
    <property type="match status" value="1"/>
</dbReference>
<dbReference type="AlphaFoldDB" id="A0A1T4N301"/>
<feature type="binding site" evidence="7">
    <location>
        <position position="137"/>
    </location>
    <ligand>
        <name>[4Fe-4S] cluster</name>
        <dbReference type="ChEBI" id="CHEBI:49883"/>
        <label>2</label>
    </ligand>
</feature>
<feature type="binding site" evidence="7">
    <location>
        <position position="149"/>
    </location>
    <ligand>
        <name>[4Fe-4S] cluster</name>
        <dbReference type="ChEBI" id="CHEBI:49883"/>
        <label>2</label>
    </ligand>
</feature>
<dbReference type="Gene3D" id="3.30.70.20">
    <property type="match status" value="2"/>
</dbReference>
<sequence length="269" mass="29518">MAEKLSMFVDLTLCVGCRGCQTACKSWNQLPGEKTVYYSGLQSMPDTTPHTYNLIKFKEVEENGQVQWFFFKRQCMHCTEAACIKACPENALSHTETGAVVRDYDKCIGCGYCAKYCPFGIPKVDEGVQKMGKCTLCFDRVAEGLTPACSKTCSPGAVQFGERSQLVSKAKARLEEVKQLYPEANLYGLDEQFLGGTNVFYLLPKAPEFYDLPKQPSVPAILTTWKDVIQPIGKALPLAALGAVAVSAFLTRIRENSHSVDKGGKSHGA</sequence>
<evidence type="ECO:0000256" key="5">
    <source>
        <dbReference type="ARBA" id="ARBA00023004"/>
    </source>
</evidence>
<feature type="binding site" evidence="7">
    <location>
        <position position="24"/>
    </location>
    <ligand>
        <name>[4Fe-4S] cluster</name>
        <dbReference type="ChEBI" id="CHEBI:49883"/>
        <label>2</label>
    </ligand>
</feature>
<feature type="binding site" evidence="7">
    <location>
        <position position="87"/>
    </location>
    <ligand>
        <name>[4Fe-4S] cluster</name>
        <dbReference type="ChEBI" id="CHEBI:49883"/>
        <label>4</label>
    </ligand>
</feature>
<dbReference type="RefSeq" id="WP_078664886.1">
    <property type="nucleotide sequence ID" value="NZ_FUXM01000006.1"/>
</dbReference>
<feature type="domain" description="4Fe-4S ferredoxin-type" evidence="8">
    <location>
        <begin position="5"/>
        <end position="35"/>
    </location>
</feature>
<dbReference type="GO" id="GO:0030313">
    <property type="term" value="C:cell envelope"/>
    <property type="evidence" value="ECO:0007669"/>
    <property type="project" value="UniProtKB-SubCell"/>
</dbReference>
<dbReference type="InterPro" id="IPR051555">
    <property type="entry name" value="FDH_Electron_Transfer_Unit"/>
</dbReference>
<feature type="binding site" evidence="7">
    <location>
        <position position="134"/>
    </location>
    <ligand>
        <name>[4Fe-4S] cluster</name>
        <dbReference type="ChEBI" id="CHEBI:49883"/>
        <label>2</label>
    </ligand>
</feature>
<dbReference type="PANTHER" id="PTHR43545:SF6">
    <property type="entry name" value="FORMATE DEHYDROGENASE, NITRATE-INDUCIBLE, IRON-SULFUR SUBUNIT"/>
    <property type="match status" value="1"/>
</dbReference>